<dbReference type="InterPro" id="IPR059179">
    <property type="entry name" value="MLKL-like_MCAfunc"/>
</dbReference>
<sequence>MASVVQGLQAVGVDAVSLIAMIVTAARNATMHRKNCEKMADHVKMIGNLLEKLKSTELRKFPATGEPLERLEEALRKALDLVESCRDRSYLYLLAMGWSVVYRFRLVQAEIDRYLKLVPLISLVHGYRFQEHLQAIEDDHRNYTLDEEDAEAQGAVLKSDPTKEDAKILEKSMSRRYPHLEFNEALQVEKNKLHIELQRSEANNNIQECTVIQHLIKVTENVVDVFPETGTKHSQTCTGSGNGSLTKTSTKYCDFKSECHSKAEWQTDLFDCCIEPRLCLRTYFCPCATFVSIANVASRGKISRGQACHDLMAYSFVLGCCCYTCCMRGKLRKLFDIKGGLCDDFLSHIMCCCCALIQEWREIELRNYDGYQGKNMSPPPFQDMKP</sequence>
<name>A0A9Q0KHN4_9MAGN</name>
<gene>
    <name evidence="2" type="ORF">NE237_003600</name>
</gene>
<evidence type="ECO:0000259" key="1">
    <source>
        <dbReference type="Pfam" id="PF19584"/>
    </source>
</evidence>
<dbReference type="EMBL" id="JAMYWD010000005">
    <property type="protein sequence ID" value="KAJ4970501.1"/>
    <property type="molecule type" value="Genomic_DNA"/>
</dbReference>
<dbReference type="AlphaFoldDB" id="A0A9Q0KHN4"/>
<protein>
    <recommendedName>
        <fullName evidence="1">MCAfunc domain-containing protein</fullName>
    </recommendedName>
</protein>
<dbReference type="PANTHER" id="PTHR46604:SF2">
    <property type="entry name" value="MCAFUNC DOMAIN-CONTAINING PROTEIN"/>
    <property type="match status" value="1"/>
</dbReference>
<evidence type="ECO:0000313" key="3">
    <source>
        <dbReference type="Proteomes" id="UP001141806"/>
    </source>
</evidence>
<dbReference type="NCBIfam" id="TIGR01571">
    <property type="entry name" value="A_thal_Cys_rich"/>
    <property type="match status" value="1"/>
</dbReference>
<dbReference type="Gene3D" id="1.20.930.20">
    <property type="entry name" value="Adaptor protein Cbl, N-terminal domain"/>
    <property type="match status" value="1"/>
</dbReference>
<dbReference type="Pfam" id="PF04749">
    <property type="entry name" value="PLAC8"/>
    <property type="match status" value="1"/>
</dbReference>
<dbReference type="InterPro" id="IPR006461">
    <property type="entry name" value="PLAC_motif_containing"/>
</dbReference>
<dbReference type="OrthoDB" id="1045822at2759"/>
<reference evidence="2" key="1">
    <citation type="journal article" date="2023" name="Plant J.">
        <title>The genome of the king protea, Protea cynaroides.</title>
        <authorList>
            <person name="Chang J."/>
            <person name="Duong T.A."/>
            <person name="Schoeman C."/>
            <person name="Ma X."/>
            <person name="Roodt D."/>
            <person name="Barker N."/>
            <person name="Li Z."/>
            <person name="Van de Peer Y."/>
            <person name="Mizrachi E."/>
        </authorList>
    </citation>
    <scope>NUCLEOTIDE SEQUENCE</scope>
    <source>
        <tissue evidence="2">Young leaves</tissue>
    </source>
</reference>
<dbReference type="InterPro" id="IPR045766">
    <property type="entry name" value="MCAfunc"/>
</dbReference>
<accession>A0A9Q0KHN4</accession>
<keyword evidence="3" id="KW-1185">Reference proteome</keyword>
<evidence type="ECO:0000313" key="2">
    <source>
        <dbReference type="EMBL" id="KAJ4970501.1"/>
    </source>
</evidence>
<dbReference type="PANTHER" id="PTHR46604">
    <property type="entry name" value="PROTEIN MID1-COMPLEMENTING ACTIVITY 1"/>
    <property type="match status" value="1"/>
</dbReference>
<dbReference type="InterPro" id="IPR036537">
    <property type="entry name" value="Adaptor_Cbl_N_dom_sf"/>
</dbReference>
<dbReference type="Proteomes" id="UP001141806">
    <property type="component" value="Unassembled WGS sequence"/>
</dbReference>
<proteinExistence type="predicted"/>
<dbReference type="GO" id="GO:0007166">
    <property type="term" value="P:cell surface receptor signaling pathway"/>
    <property type="evidence" value="ECO:0007669"/>
    <property type="project" value="InterPro"/>
</dbReference>
<organism evidence="2 3">
    <name type="scientific">Protea cynaroides</name>
    <dbReference type="NCBI Taxonomy" id="273540"/>
    <lineage>
        <taxon>Eukaryota</taxon>
        <taxon>Viridiplantae</taxon>
        <taxon>Streptophyta</taxon>
        <taxon>Embryophyta</taxon>
        <taxon>Tracheophyta</taxon>
        <taxon>Spermatophyta</taxon>
        <taxon>Magnoliopsida</taxon>
        <taxon>Proteales</taxon>
        <taxon>Proteaceae</taxon>
        <taxon>Protea</taxon>
    </lineage>
</organism>
<comment type="caution">
    <text evidence="2">The sequence shown here is derived from an EMBL/GenBank/DDBJ whole genome shotgun (WGS) entry which is preliminary data.</text>
</comment>
<dbReference type="CDD" id="cd21037">
    <property type="entry name" value="MLKL_NTD"/>
    <property type="match status" value="1"/>
</dbReference>
<dbReference type="Pfam" id="PF19584">
    <property type="entry name" value="MCAfunc"/>
    <property type="match status" value="1"/>
</dbReference>
<feature type="domain" description="MCAfunc" evidence="1">
    <location>
        <begin position="18"/>
        <end position="159"/>
    </location>
</feature>